<protein>
    <recommendedName>
        <fullName evidence="1">Restriction endonuclease type IV Mrr domain-containing protein</fullName>
    </recommendedName>
</protein>
<organism evidence="2 3">
    <name type="scientific">Nitrosopumilus zosterae</name>
    <dbReference type="NCBI Taxonomy" id="718286"/>
    <lineage>
        <taxon>Archaea</taxon>
        <taxon>Nitrososphaerota</taxon>
        <taxon>Nitrososphaeria</taxon>
        <taxon>Nitrosopumilales</taxon>
        <taxon>Nitrosopumilaceae</taxon>
        <taxon>Nitrosopumilus</taxon>
    </lineage>
</organism>
<gene>
    <name evidence="2" type="ORF">NZNM25_07630</name>
</gene>
<feature type="domain" description="Restriction endonuclease type IV Mrr" evidence="1">
    <location>
        <begin position="173"/>
        <end position="239"/>
    </location>
</feature>
<dbReference type="Pfam" id="PF04471">
    <property type="entry name" value="Mrr_cat"/>
    <property type="match status" value="1"/>
</dbReference>
<sequence length="284" mass="33213">MNLQNELELKTFVSKILSDEDVDHKLRKYQKVLLSLEDVNKKGKSIIVSKYEEFVTQLQKQLQIKPLLIKADWKNEEKEEVMFAMKYHKFREEFEIVVMPTWSEIGIVSKLYNEYLNEQINDKIKNLTQPQSVVLIENVLSDSKIEWIKDFRLNPKASDDEGTDFTAVLYIDRDGSISHDEFGKWVEIVGQLKHLKGEMGPSDMRDFIGTIKTSKKKHGMVISTNGFTKRTIDAVDSSKFTIFCYDSNFITDLIIKHKIGMKEYRIKAGLIPDDEWWDEIRIFS</sequence>
<evidence type="ECO:0000313" key="3">
    <source>
        <dbReference type="Proteomes" id="UP000245829"/>
    </source>
</evidence>
<proteinExistence type="predicted"/>
<comment type="caution">
    <text evidence="2">The sequence shown here is derived from an EMBL/GenBank/DDBJ whole genome shotgun (WGS) entry which is preliminary data.</text>
</comment>
<dbReference type="Gene3D" id="3.40.1350.10">
    <property type="match status" value="1"/>
</dbReference>
<evidence type="ECO:0000313" key="2">
    <source>
        <dbReference type="EMBL" id="GBH33972.1"/>
    </source>
</evidence>
<dbReference type="GO" id="GO:0003677">
    <property type="term" value="F:DNA binding"/>
    <property type="evidence" value="ECO:0007669"/>
    <property type="project" value="InterPro"/>
</dbReference>
<dbReference type="EMBL" id="BGKI01000004">
    <property type="protein sequence ID" value="GBH33972.1"/>
    <property type="molecule type" value="Genomic_DNA"/>
</dbReference>
<evidence type="ECO:0000259" key="1">
    <source>
        <dbReference type="Pfam" id="PF04471"/>
    </source>
</evidence>
<reference evidence="2 3" key="1">
    <citation type="submission" date="2018-05" db="EMBL/GenBank/DDBJ databases">
        <title>genome sequencing of Nitrosopumilus sp. NM25.</title>
        <authorList>
            <person name="Mori K."/>
            <person name="Nakagawa T."/>
        </authorList>
    </citation>
    <scope>NUCLEOTIDE SEQUENCE [LARGE SCALE GENOMIC DNA]</scope>
    <source>
        <strain evidence="2 3">NM25</strain>
    </source>
</reference>
<dbReference type="Proteomes" id="UP000245829">
    <property type="component" value="Unassembled WGS sequence"/>
</dbReference>
<keyword evidence="3" id="KW-1185">Reference proteome</keyword>
<dbReference type="GO" id="GO:0009307">
    <property type="term" value="P:DNA restriction-modification system"/>
    <property type="evidence" value="ECO:0007669"/>
    <property type="project" value="InterPro"/>
</dbReference>
<accession>A0A2S2KQM5</accession>
<name>A0A2S2KQM5_9ARCH</name>
<dbReference type="InterPro" id="IPR011856">
    <property type="entry name" value="tRNA_endonuc-like_dom_sf"/>
</dbReference>
<dbReference type="InterPro" id="IPR007560">
    <property type="entry name" value="Restrct_endonuc_IV_Mrr"/>
</dbReference>
<dbReference type="GO" id="GO:0004519">
    <property type="term" value="F:endonuclease activity"/>
    <property type="evidence" value="ECO:0007669"/>
    <property type="project" value="InterPro"/>
</dbReference>
<dbReference type="AlphaFoldDB" id="A0A2S2KQM5"/>